<keyword evidence="6" id="KW-0677">Repeat</keyword>
<dbReference type="AlphaFoldDB" id="A0A2Z7BD27"/>
<dbReference type="PANTHER" id="PTHR10791">
    <property type="entry name" value="RAG1-ACTIVATING PROTEIN 1"/>
    <property type="match status" value="1"/>
</dbReference>
<dbReference type="GO" id="GO:0016020">
    <property type="term" value="C:membrane"/>
    <property type="evidence" value="ECO:0007669"/>
    <property type="project" value="InterPro"/>
</dbReference>
<evidence type="ECO:0000256" key="6">
    <source>
        <dbReference type="ARBA" id="ARBA00022737"/>
    </source>
</evidence>
<evidence type="ECO:0000313" key="10">
    <source>
        <dbReference type="EMBL" id="KZV32130.1"/>
    </source>
</evidence>
<dbReference type="PANTHER" id="PTHR10791:SF236">
    <property type="entry name" value="BIDIRECTIONAL SUGAR TRANSPORTER SWEET8"/>
    <property type="match status" value="1"/>
</dbReference>
<name>A0A2Z7BD27_9LAMI</name>
<reference evidence="10 11" key="1">
    <citation type="journal article" date="2015" name="Proc. Natl. Acad. Sci. U.S.A.">
        <title>The resurrection genome of Boea hygrometrica: A blueprint for survival of dehydration.</title>
        <authorList>
            <person name="Xiao L."/>
            <person name="Yang G."/>
            <person name="Zhang L."/>
            <person name="Yang X."/>
            <person name="Zhao S."/>
            <person name="Ji Z."/>
            <person name="Zhou Q."/>
            <person name="Hu M."/>
            <person name="Wang Y."/>
            <person name="Chen M."/>
            <person name="Xu Y."/>
            <person name="Jin H."/>
            <person name="Xiao X."/>
            <person name="Hu G."/>
            <person name="Bao F."/>
            <person name="Hu Y."/>
            <person name="Wan P."/>
            <person name="Li L."/>
            <person name="Deng X."/>
            <person name="Kuang T."/>
            <person name="Xiang C."/>
            <person name="Zhu J.K."/>
            <person name="Oliver M.J."/>
            <person name="He Y."/>
        </authorList>
    </citation>
    <scope>NUCLEOTIDE SEQUENCE [LARGE SCALE GENOMIC DNA]</scope>
    <source>
        <strain evidence="11">cv. XS01</strain>
    </source>
</reference>
<keyword evidence="7 9" id="KW-1133">Transmembrane helix</keyword>
<dbReference type="GO" id="GO:0051260">
    <property type="term" value="P:protein homooligomerization"/>
    <property type="evidence" value="ECO:0007669"/>
    <property type="project" value="UniProtKB-ARBA"/>
</dbReference>
<protein>
    <recommendedName>
        <fullName evidence="9">Bidirectional sugar transporter SWEET</fullName>
    </recommendedName>
</protein>
<sequence>MSVSLFAAMRYAHTSTICGRAGSLKAIHGACTLIDLMDLWPTFKRIWQKKSTEEFHPYPYLLCVLNCLFWVFYGLPFVHPDSTLVITINGIGLVLELIYLTIFFTYTGKKNRKIIIGFLLGEVALVGVIATITLLCFHTTTKRSLFVGVICVIAGVLMYGSPLSIIKKVIQTKSVEFLPFWLCLAGFTNGIVWFTYANLKSFDMFIATGNGIGALLGFVQLTVYTFYKFYGKPTAQNDVKPAGEVQLQASGAHRDAASLPV</sequence>
<evidence type="ECO:0000256" key="9">
    <source>
        <dbReference type="RuleBase" id="RU910715"/>
    </source>
</evidence>
<keyword evidence="3 9" id="KW-0813">Transport</keyword>
<dbReference type="GO" id="GO:0051119">
    <property type="term" value="F:sugar transmembrane transporter activity"/>
    <property type="evidence" value="ECO:0007669"/>
    <property type="project" value="InterPro"/>
</dbReference>
<evidence type="ECO:0000256" key="3">
    <source>
        <dbReference type="ARBA" id="ARBA00022448"/>
    </source>
</evidence>
<dbReference type="EMBL" id="KV006928">
    <property type="protein sequence ID" value="KZV32130.1"/>
    <property type="molecule type" value="Genomic_DNA"/>
</dbReference>
<accession>A0A2Z7BD27</accession>
<dbReference type="InterPro" id="IPR004316">
    <property type="entry name" value="SWEET_rpt"/>
</dbReference>
<dbReference type="InterPro" id="IPR047664">
    <property type="entry name" value="SWEET"/>
</dbReference>
<evidence type="ECO:0000256" key="8">
    <source>
        <dbReference type="ARBA" id="ARBA00023136"/>
    </source>
</evidence>
<evidence type="ECO:0000256" key="2">
    <source>
        <dbReference type="ARBA" id="ARBA00007809"/>
    </source>
</evidence>
<dbReference type="FunFam" id="1.20.1280.290:FF:000002">
    <property type="entry name" value="Bidirectional sugar transporter SWEET"/>
    <property type="match status" value="1"/>
</dbReference>
<feature type="transmembrane region" description="Helical" evidence="9">
    <location>
        <begin position="205"/>
        <end position="227"/>
    </location>
</feature>
<proteinExistence type="inferred from homology"/>
<comment type="function">
    <text evidence="9">Mediates both low-affinity uptake and efflux of sugar across the membrane.</text>
</comment>
<evidence type="ECO:0000256" key="5">
    <source>
        <dbReference type="ARBA" id="ARBA00022692"/>
    </source>
</evidence>
<dbReference type="OrthoDB" id="409725at2759"/>
<feature type="transmembrane region" description="Helical" evidence="9">
    <location>
        <begin position="118"/>
        <end position="140"/>
    </location>
</feature>
<dbReference type="GO" id="GO:0012505">
    <property type="term" value="C:endomembrane system"/>
    <property type="evidence" value="ECO:0007669"/>
    <property type="project" value="UniProtKB-SubCell"/>
</dbReference>
<keyword evidence="4 9" id="KW-0762">Sugar transport</keyword>
<evidence type="ECO:0000256" key="4">
    <source>
        <dbReference type="ARBA" id="ARBA00022597"/>
    </source>
</evidence>
<dbReference type="Pfam" id="PF03083">
    <property type="entry name" value="MtN3_slv"/>
    <property type="match status" value="2"/>
</dbReference>
<feature type="transmembrane region" description="Helical" evidence="9">
    <location>
        <begin position="146"/>
        <end position="166"/>
    </location>
</feature>
<feature type="transmembrane region" description="Helical" evidence="9">
    <location>
        <begin position="58"/>
        <end position="78"/>
    </location>
</feature>
<comment type="subcellular location">
    <subcellularLocation>
        <location evidence="1">Endomembrane system</location>
        <topology evidence="1">Multi-pass membrane protein</topology>
    </subcellularLocation>
</comment>
<dbReference type="FunFam" id="1.20.1280.290:FF:000001">
    <property type="entry name" value="Bidirectional sugar transporter SWEET"/>
    <property type="match status" value="1"/>
</dbReference>
<organism evidence="10 11">
    <name type="scientific">Dorcoceras hygrometricum</name>
    <dbReference type="NCBI Taxonomy" id="472368"/>
    <lineage>
        <taxon>Eukaryota</taxon>
        <taxon>Viridiplantae</taxon>
        <taxon>Streptophyta</taxon>
        <taxon>Embryophyta</taxon>
        <taxon>Tracheophyta</taxon>
        <taxon>Spermatophyta</taxon>
        <taxon>Magnoliopsida</taxon>
        <taxon>eudicotyledons</taxon>
        <taxon>Gunneridae</taxon>
        <taxon>Pentapetalae</taxon>
        <taxon>asterids</taxon>
        <taxon>lamiids</taxon>
        <taxon>Lamiales</taxon>
        <taxon>Gesneriaceae</taxon>
        <taxon>Didymocarpoideae</taxon>
        <taxon>Trichosporeae</taxon>
        <taxon>Loxocarpinae</taxon>
        <taxon>Dorcoceras</taxon>
    </lineage>
</organism>
<dbReference type="Gene3D" id="1.20.1280.290">
    <property type="match status" value="2"/>
</dbReference>
<evidence type="ECO:0000256" key="7">
    <source>
        <dbReference type="ARBA" id="ARBA00022989"/>
    </source>
</evidence>
<evidence type="ECO:0000313" key="11">
    <source>
        <dbReference type="Proteomes" id="UP000250235"/>
    </source>
</evidence>
<feature type="transmembrane region" description="Helical" evidence="9">
    <location>
        <begin position="84"/>
        <end position="106"/>
    </location>
</feature>
<keyword evidence="11" id="KW-1185">Reference proteome</keyword>
<comment type="similarity">
    <text evidence="2 9">Belongs to the SWEET sugar transporter family.</text>
</comment>
<comment type="caution">
    <text evidence="9">Lacks conserved residue(s) required for the propagation of feature annotation.</text>
</comment>
<gene>
    <name evidence="10" type="ORF">F511_29492</name>
</gene>
<keyword evidence="8 9" id="KW-0472">Membrane</keyword>
<evidence type="ECO:0000256" key="1">
    <source>
        <dbReference type="ARBA" id="ARBA00004127"/>
    </source>
</evidence>
<dbReference type="Proteomes" id="UP000250235">
    <property type="component" value="Unassembled WGS sequence"/>
</dbReference>
<keyword evidence="5 9" id="KW-0812">Transmembrane</keyword>
<feature type="transmembrane region" description="Helical" evidence="9">
    <location>
        <begin position="178"/>
        <end position="199"/>
    </location>
</feature>